<keyword evidence="7" id="KW-1185">Reference proteome</keyword>
<dbReference type="PROSITE" id="PS01124">
    <property type="entry name" value="HTH_ARAC_FAMILY_2"/>
    <property type="match status" value="1"/>
</dbReference>
<dbReference type="InterPro" id="IPR009057">
    <property type="entry name" value="Homeodomain-like_sf"/>
</dbReference>
<dbReference type="Gene3D" id="1.10.10.60">
    <property type="entry name" value="Homeodomain-like"/>
    <property type="match status" value="1"/>
</dbReference>
<dbReference type="InterPro" id="IPR037923">
    <property type="entry name" value="HTH-like"/>
</dbReference>
<keyword evidence="3" id="KW-0804">Transcription</keyword>
<evidence type="ECO:0000256" key="3">
    <source>
        <dbReference type="ARBA" id="ARBA00023163"/>
    </source>
</evidence>
<keyword evidence="2" id="KW-0238">DNA-binding</keyword>
<evidence type="ECO:0000256" key="1">
    <source>
        <dbReference type="ARBA" id="ARBA00023015"/>
    </source>
</evidence>
<dbReference type="PANTHER" id="PTHR46796:SF2">
    <property type="entry name" value="TRANSCRIPTIONAL REGULATORY PROTEIN"/>
    <property type="match status" value="1"/>
</dbReference>
<reference evidence="7" key="1">
    <citation type="journal article" date="2021" name="Curr. Microbiol.">
        <title>Complete genome of nocamycin-producing strain Saccharothrix syringae NRRL B-16468 reveals the biosynthetic potential for secondary metabolites.</title>
        <authorList>
            <person name="Mo X."/>
            <person name="Yang S."/>
        </authorList>
    </citation>
    <scope>NUCLEOTIDE SEQUENCE [LARGE SCALE GENOMIC DNA]</scope>
    <source>
        <strain evidence="7">ATCC 51364 / DSM 43886 / JCM 6844 / KCTC 9398 / NBRC 14523 / NRRL B-16468 / INA 2240</strain>
    </source>
</reference>
<dbReference type="SUPFAM" id="SSF46689">
    <property type="entry name" value="Homeodomain-like"/>
    <property type="match status" value="1"/>
</dbReference>
<dbReference type="GO" id="GO:0003700">
    <property type="term" value="F:DNA-binding transcription factor activity"/>
    <property type="evidence" value="ECO:0007669"/>
    <property type="project" value="InterPro"/>
</dbReference>
<dbReference type="InterPro" id="IPR003313">
    <property type="entry name" value="AraC-bd"/>
</dbReference>
<dbReference type="Proteomes" id="UP000325787">
    <property type="component" value="Chromosome"/>
</dbReference>
<feature type="compositionally biased region" description="Low complexity" evidence="4">
    <location>
        <begin position="1"/>
        <end position="13"/>
    </location>
</feature>
<dbReference type="InterPro" id="IPR014710">
    <property type="entry name" value="RmlC-like_jellyroll"/>
</dbReference>
<evidence type="ECO:0000259" key="5">
    <source>
        <dbReference type="PROSITE" id="PS01124"/>
    </source>
</evidence>
<dbReference type="Pfam" id="PF02311">
    <property type="entry name" value="AraC_binding"/>
    <property type="match status" value="1"/>
</dbReference>
<name>A0A5Q0H4D0_SACSY</name>
<dbReference type="Pfam" id="PF12833">
    <property type="entry name" value="HTH_18"/>
    <property type="match status" value="1"/>
</dbReference>
<evidence type="ECO:0000313" key="7">
    <source>
        <dbReference type="Proteomes" id="UP000325787"/>
    </source>
</evidence>
<dbReference type="SMART" id="SM00342">
    <property type="entry name" value="HTH_ARAC"/>
    <property type="match status" value="1"/>
</dbReference>
<evidence type="ECO:0000256" key="2">
    <source>
        <dbReference type="ARBA" id="ARBA00023125"/>
    </source>
</evidence>
<dbReference type="OrthoDB" id="2060755at2"/>
<dbReference type="GO" id="GO:0043565">
    <property type="term" value="F:sequence-specific DNA binding"/>
    <property type="evidence" value="ECO:0007669"/>
    <property type="project" value="InterPro"/>
</dbReference>
<evidence type="ECO:0000256" key="4">
    <source>
        <dbReference type="SAM" id="MobiDB-lite"/>
    </source>
</evidence>
<proteinExistence type="predicted"/>
<organism evidence="6 7">
    <name type="scientific">Saccharothrix syringae</name>
    <name type="common">Nocardiopsis syringae</name>
    <dbReference type="NCBI Taxonomy" id="103733"/>
    <lineage>
        <taxon>Bacteria</taxon>
        <taxon>Bacillati</taxon>
        <taxon>Actinomycetota</taxon>
        <taxon>Actinomycetes</taxon>
        <taxon>Pseudonocardiales</taxon>
        <taxon>Pseudonocardiaceae</taxon>
        <taxon>Saccharothrix</taxon>
    </lineage>
</organism>
<gene>
    <name evidence="6" type="ORF">EKG83_30305</name>
</gene>
<accession>A0A5Q0H4D0</accession>
<keyword evidence="1" id="KW-0805">Transcription regulation</keyword>
<sequence length="318" mass="34389">MPSRSTPATAPGRRGAGRRTWSRIVPPAHRRRRTPPPSCTFLTVGTDISAWRPAVPGVVEVLHARFTDHAYPAHTHDAWTLLLVDSGTVTYGLDHREHGAPPASVTLLPPHVPHDGRNATAEGFRKRVLYLDTPALGADLVGAAVDHPAFADPALRLRVHQLHGVLRAGEGLAAEERLALVVDRLRAHLTRRSPAPPDPPRPGLAHELRDLLDARVTDGLTLADAATELAAGSGPAVGPERLVRAFTREFGIPPHRYLTGRRVDLARRLLLDGVPPAQVAPAVGFYDQAHLTRHFRRMLGTAPGAYARSGGRHRRAAP</sequence>
<dbReference type="PANTHER" id="PTHR46796">
    <property type="entry name" value="HTH-TYPE TRANSCRIPTIONAL ACTIVATOR RHAS-RELATED"/>
    <property type="match status" value="1"/>
</dbReference>
<dbReference type="InterPro" id="IPR050204">
    <property type="entry name" value="AraC_XylS_family_regulators"/>
</dbReference>
<protein>
    <submittedName>
        <fullName evidence="6">AraC family transcriptional regulator</fullName>
    </submittedName>
</protein>
<dbReference type="KEGG" id="ssyi:EKG83_30305"/>
<feature type="domain" description="HTH araC/xylS-type" evidence="5">
    <location>
        <begin position="237"/>
        <end position="309"/>
    </location>
</feature>
<dbReference type="AlphaFoldDB" id="A0A5Q0H4D0"/>
<dbReference type="SUPFAM" id="SSF51215">
    <property type="entry name" value="Regulatory protein AraC"/>
    <property type="match status" value="1"/>
</dbReference>
<evidence type="ECO:0000313" key="6">
    <source>
        <dbReference type="EMBL" id="QFZ21107.1"/>
    </source>
</evidence>
<dbReference type="Gene3D" id="2.60.120.10">
    <property type="entry name" value="Jelly Rolls"/>
    <property type="match status" value="1"/>
</dbReference>
<dbReference type="EMBL" id="CP034550">
    <property type="protein sequence ID" value="QFZ21107.1"/>
    <property type="molecule type" value="Genomic_DNA"/>
</dbReference>
<dbReference type="InterPro" id="IPR018060">
    <property type="entry name" value="HTH_AraC"/>
</dbReference>
<feature type="region of interest" description="Disordered" evidence="4">
    <location>
        <begin position="1"/>
        <end position="37"/>
    </location>
</feature>